<dbReference type="InterPro" id="IPR011047">
    <property type="entry name" value="Quinoprotein_ADH-like_sf"/>
</dbReference>
<dbReference type="InterPro" id="IPR015943">
    <property type="entry name" value="WD40/YVTN_repeat-like_dom_sf"/>
</dbReference>
<name>A0A4R9K5X6_9LEPT</name>
<dbReference type="Gene3D" id="2.130.10.10">
    <property type="entry name" value="YVTN repeat-like/Quinoprotein amine dehydrogenase"/>
    <property type="match status" value="1"/>
</dbReference>
<evidence type="ECO:0000313" key="1">
    <source>
        <dbReference type="EMBL" id="TGL61635.1"/>
    </source>
</evidence>
<sequence>MISRILGLSFIFFLGFYYFLGNPYESARTVQKTWYWNKESKIASFPDPRSDFDPEKILNGYKTKTSYIRIPSGESLPSDDQTRIEYSLRTKGYLSYKKIGNAVDFFSEAGELLWTKEYKSYPRIHPDGNLVLFLSGDNNQILISDINGNSVGTKKLDGRFLTDISFAPKGISGGETAVIFSGGELFVLDGKGEKLFETKLGEKEPVFAKSVSISSNGQKIAVHFLKNNRDFIRVYDGDGSESEEWNLGRVIPYKVNLAVSDNGGVLAGFSDKLVLYSDSGKVLFEKNRSKSGSVYQTVFHSGTWYVGELEGTLFFLDEEGYILKEDKIRTAEKPFRFYSSGRKGEAFLEGNNDIVLYRELER</sequence>
<dbReference type="Proteomes" id="UP000297762">
    <property type="component" value="Unassembled WGS sequence"/>
</dbReference>
<reference evidence="1" key="1">
    <citation type="journal article" date="2019" name="PLoS Negl. Trop. Dis.">
        <title>Revisiting the worldwide diversity of Leptospira species in the environment.</title>
        <authorList>
            <person name="Vincent A.T."/>
            <person name="Schiettekatte O."/>
            <person name="Bourhy P."/>
            <person name="Veyrier F.J."/>
            <person name="Picardeau M."/>
        </authorList>
    </citation>
    <scope>NUCLEOTIDE SEQUENCE [LARGE SCALE GENOMIC DNA]</scope>
    <source>
        <strain evidence="1">201702455</strain>
    </source>
</reference>
<proteinExistence type="predicted"/>
<evidence type="ECO:0000313" key="2">
    <source>
        <dbReference type="Proteomes" id="UP000297762"/>
    </source>
</evidence>
<dbReference type="EMBL" id="RQGF01000025">
    <property type="protein sequence ID" value="TGL61635.1"/>
    <property type="molecule type" value="Genomic_DNA"/>
</dbReference>
<dbReference type="RefSeq" id="WP_135649288.1">
    <property type="nucleotide sequence ID" value="NZ_RQGF01000025.1"/>
</dbReference>
<accession>A0A4R9K5X6</accession>
<gene>
    <name evidence="1" type="ORF">EHQ64_09715</name>
</gene>
<dbReference type="AlphaFoldDB" id="A0A4R9K5X6"/>
<evidence type="ECO:0008006" key="3">
    <source>
        <dbReference type="Google" id="ProtNLM"/>
    </source>
</evidence>
<protein>
    <recommendedName>
        <fullName evidence="3">WD40 repeat domain-containing protein</fullName>
    </recommendedName>
</protein>
<dbReference type="OrthoDB" id="317381at2"/>
<dbReference type="SUPFAM" id="SSF50998">
    <property type="entry name" value="Quinoprotein alcohol dehydrogenase-like"/>
    <property type="match status" value="1"/>
</dbReference>
<keyword evidence="2" id="KW-1185">Reference proteome</keyword>
<organism evidence="1 2">
    <name type="scientific">Leptospira sarikeiensis</name>
    <dbReference type="NCBI Taxonomy" id="2484943"/>
    <lineage>
        <taxon>Bacteria</taxon>
        <taxon>Pseudomonadati</taxon>
        <taxon>Spirochaetota</taxon>
        <taxon>Spirochaetia</taxon>
        <taxon>Leptospirales</taxon>
        <taxon>Leptospiraceae</taxon>
        <taxon>Leptospira</taxon>
    </lineage>
</organism>
<comment type="caution">
    <text evidence="1">The sequence shown here is derived from an EMBL/GenBank/DDBJ whole genome shotgun (WGS) entry which is preliminary data.</text>
</comment>